<evidence type="ECO:0000259" key="6">
    <source>
        <dbReference type="PROSITE" id="PS50109"/>
    </source>
</evidence>
<dbReference type="InterPro" id="IPR003661">
    <property type="entry name" value="HisK_dim/P_dom"/>
</dbReference>
<dbReference type="PROSITE" id="PS50109">
    <property type="entry name" value="HIS_KIN"/>
    <property type="match status" value="1"/>
</dbReference>
<evidence type="ECO:0000256" key="1">
    <source>
        <dbReference type="ARBA" id="ARBA00000085"/>
    </source>
</evidence>
<dbReference type="CDD" id="cd00082">
    <property type="entry name" value="HisKA"/>
    <property type="match status" value="1"/>
</dbReference>
<evidence type="ECO:0000259" key="7">
    <source>
        <dbReference type="PROSITE" id="PS50112"/>
    </source>
</evidence>
<comment type="caution">
    <text evidence="8">The sequence shown here is derived from an EMBL/GenBank/DDBJ whole genome shotgun (WGS) entry which is preliminary data.</text>
</comment>
<evidence type="ECO:0000313" key="9">
    <source>
        <dbReference type="Proteomes" id="UP000034069"/>
    </source>
</evidence>
<dbReference type="SMART" id="SM00387">
    <property type="entry name" value="HATPase_c"/>
    <property type="match status" value="1"/>
</dbReference>
<proteinExistence type="predicted"/>
<dbReference type="EC" id="2.7.13.3" evidence="2"/>
<dbReference type="AlphaFoldDB" id="A0A0G1GJ31"/>
<dbReference type="PRINTS" id="PR00344">
    <property type="entry name" value="BCTRLSENSOR"/>
</dbReference>
<dbReference type="Gene3D" id="1.10.287.130">
    <property type="match status" value="1"/>
</dbReference>
<dbReference type="InterPro" id="IPR013767">
    <property type="entry name" value="PAS_fold"/>
</dbReference>
<feature type="domain" description="Histidine kinase" evidence="6">
    <location>
        <begin position="168"/>
        <end position="383"/>
    </location>
</feature>
<evidence type="ECO:0000313" key="8">
    <source>
        <dbReference type="EMBL" id="KKT34348.1"/>
    </source>
</evidence>
<keyword evidence="5 8" id="KW-0418">Kinase</keyword>
<evidence type="ECO:0000256" key="5">
    <source>
        <dbReference type="ARBA" id="ARBA00022777"/>
    </source>
</evidence>
<dbReference type="InterPro" id="IPR036890">
    <property type="entry name" value="HATPase_C_sf"/>
</dbReference>
<dbReference type="InterPro" id="IPR000014">
    <property type="entry name" value="PAS"/>
</dbReference>
<dbReference type="Pfam" id="PF02518">
    <property type="entry name" value="HATPase_c"/>
    <property type="match status" value="1"/>
</dbReference>
<dbReference type="Gene3D" id="3.30.450.20">
    <property type="entry name" value="PAS domain"/>
    <property type="match status" value="1"/>
</dbReference>
<dbReference type="Pfam" id="PF00989">
    <property type="entry name" value="PAS"/>
    <property type="match status" value="1"/>
</dbReference>
<keyword evidence="4" id="KW-0808">Transferase</keyword>
<comment type="catalytic activity">
    <reaction evidence="1">
        <text>ATP + protein L-histidine = ADP + protein N-phospho-L-histidine.</text>
        <dbReference type="EC" id="2.7.13.3"/>
    </reaction>
</comment>
<dbReference type="InterPro" id="IPR004358">
    <property type="entry name" value="Sig_transdc_His_kin-like_C"/>
</dbReference>
<dbReference type="PROSITE" id="PS50112">
    <property type="entry name" value="PAS"/>
    <property type="match status" value="1"/>
</dbReference>
<feature type="domain" description="PAS" evidence="7">
    <location>
        <begin position="35"/>
        <end position="87"/>
    </location>
</feature>
<dbReference type="InterPro" id="IPR036097">
    <property type="entry name" value="HisK_dim/P_sf"/>
</dbReference>
<accession>A0A0G1GJ31</accession>
<dbReference type="GO" id="GO:0005886">
    <property type="term" value="C:plasma membrane"/>
    <property type="evidence" value="ECO:0007669"/>
    <property type="project" value="TreeGrafter"/>
</dbReference>
<dbReference type="CDD" id="cd00075">
    <property type="entry name" value="HATPase"/>
    <property type="match status" value="1"/>
</dbReference>
<dbReference type="Pfam" id="PF00512">
    <property type="entry name" value="HisKA"/>
    <property type="match status" value="1"/>
</dbReference>
<protein>
    <recommendedName>
        <fullName evidence="2">histidine kinase</fullName>
        <ecNumber evidence="2">2.7.13.3</ecNumber>
    </recommendedName>
</protein>
<dbReference type="PANTHER" id="PTHR43047:SF72">
    <property type="entry name" value="OSMOSENSING HISTIDINE PROTEIN KINASE SLN1"/>
    <property type="match status" value="1"/>
</dbReference>
<dbReference type="SUPFAM" id="SSF55874">
    <property type="entry name" value="ATPase domain of HSP90 chaperone/DNA topoisomerase II/histidine kinase"/>
    <property type="match status" value="1"/>
</dbReference>
<gene>
    <name evidence="8" type="ORF">UW23_C0043G0012</name>
</gene>
<dbReference type="SUPFAM" id="SSF47384">
    <property type="entry name" value="Homodimeric domain of signal transducing histidine kinase"/>
    <property type="match status" value="1"/>
</dbReference>
<dbReference type="CDD" id="cd00130">
    <property type="entry name" value="PAS"/>
    <property type="match status" value="1"/>
</dbReference>
<dbReference type="EMBL" id="LCHN01000043">
    <property type="protein sequence ID" value="KKT34348.1"/>
    <property type="molecule type" value="Genomic_DNA"/>
</dbReference>
<dbReference type="Gene3D" id="3.30.565.10">
    <property type="entry name" value="Histidine kinase-like ATPase, C-terminal domain"/>
    <property type="match status" value="1"/>
</dbReference>
<dbReference type="NCBIfam" id="TIGR00229">
    <property type="entry name" value="sensory_box"/>
    <property type="match status" value="1"/>
</dbReference>
<dbReference type="SUPFAM" id="SSF55785">
    <property type="entry name" value="PYP-like sensor domain (PAS domain)"/>
    <property type="match status" value="1"/>
</dbReference>
<reference evidence="8 9" key="1">
    <citation type="journal article" date="2015" name="Nature">
        <title>rRNA introns, odd ribosomes, and small enigmatic genomes across a large radiation of phyla.</title>
        <authorList>
            <person name="Brown C.T."/>
            <person name="Hug L.A."/>
            <person name="Thomas B.C."/>
            <person name="Sharon I."/>
            <person name="Castelle C.J."/>
            <person name="Singh A."/>
            <person name="Wilkins M.J."/>
            <person name="Williams K.H."/>
            <person name="Banfield J.F."/>
        </authorList>
    </citation>
    <scope>NUCLEOTIDE SEQUENCE [LARGE SCALE GENOMIC DNA]</scope>
</reference>
<dbReference type="SMART" id="SM00388">
    <property type="entry name" value="HisKA"/>
    <property type="match status" value="1"/>
</dbReference>
<evidence type="ECO:0000256" key="3">
    <source>
        <dbReference type="ARBA" id="ARBA00022553"/>
    </source>
</evidence>
<keyword evidence="3" id="KW-0597">Phosphoprotein</keyword>
<name>A0A0G1GJ31_9BACT</name>
<dbReference type="Proteomes" id="UP000034069">
    <property type="component" value="Unassembled WGS sequence"/>
</dbReference>
<sequence length="383" mass="42104">MMTDQDSTNEVEDIRRATLNLLADLEEERTALALSMAKNEALLESLGDGILATDKDGEIISVNQAAEKLLNGSQKDFLGKKLSDVLHIYDDKGVLIPQEKHPFQKAFVSGKKVVETFIYERKDGTKFPAAITMTPVIFNGKTVGVIEVFRDVTKELELDKAKDEFISLASHQLKSPITGILWNLELLLEKKSGLKNDQVGVLELIQNSVKGMLNLVAGFLDATKIEAAGFVVERGKVDLAQICDSVIGELAGQISDKKIDIIKDYGKDIPLLDIGIKTGRVIFQNLISNAVKYTQEKGTVEVKIEKSKEGAKISVKDNGYGIPESAKKQIFTKLYRADNVRVKEPLGTGLGLYLVKKLVDNLGGKVWFESKLGVGSTFYVSLK</sequence>
<dbReference type="InterPro" id="IPR035965">
    <property type="entry name" value="PAS-like_dom_sf"/>
</dbReference>
<dbReference type="InterPro" id="IPR003594">
    <property type="entry name" value="HATPase_dom"/>
</dbReference>
<dbReference type="PANTHER" id="PTHR43047">
    <property type="entry name" value="TWO-COMPONENT HISTIDINE PROTEIN KINASE"/>
    <property type="match status" value="1"/>
</dbReference>
<dbReference type="InterPro" id="IPR005467">
    <property type="entry name" value="His_kinase_dom"/>
</dbReference>
<dbReference type="FunFam" id="3.30.565.10:FF:000006">
    <property type="entry name" value="Sensor histidine kinase WalK"/>
    <property type="match status" value="1"/>
</dbReference>
<evidence type="ECO:0000256" key="4">
    <source>
        <dbReference type="ARBA" id="ARBA00022679"/>
    </source>
</evidence>
<dbReference type="SMART" id="SM00091">
    <property type="entry name" value="PAS"/>
    <property type="match status" value="1"/>
</dbReference>
<dbReference type="GO" id="GO:0000155">
    <property type="term" value="F:phosphorelay sensor kinase activity"/>
    <property type="evidence" value="ECO:0007669"/>
    <property type="project" value="InterPro"/>
</dbReference>
<evidence type="ECO:0000256" key="2">
    <source>
        <dbReference type="ARBA" id="ARBA00012438"/>
    </source>
</evidence>
<organism evidence="8 9">
    <name type="scientific">Candidatus Collierbacteria bacterium GW2011_GWA1_44_12</name>
    <dbReference type="NCBI Taxonomy" id="1618376"/>
    <lineage>
        <taxon>Bacteria</taxon>
        <taxon>Candidatus Collieribacteriota</taxon>
    </lineage>
</organism>
<dbReference type="GO" id="GO:0009927">
    <property type="term" value="F:histidine phosphotransfer kinase activity"/>
    <property type="evidence" value="ECO:0007669"/>
    <property type="project" value="TreeGrafter"/>
</dbReference>